<feature type="transmembrane region" description="Helical" evidence="7">
    <location>
        <begin position="385"/>
        <end position="411"/>
    </location>
</feature>
<dbReference type="OMA" id="YSATSCL"/>
<dbReference type="HOGENOM" id="CLU_018801_5_0_1"/>
<accession>K3WBP9</accession>
<dbReference type="AlphaFoldDB" id="K3WBP9"/>
<dbReference type="eggNOG" id="ENOG502RAGX">
    <property type="taxonomic scope" value="Eukaryota"/>
</dbReference>
<dbReference type="PANTHER" id="PTHR31585:SF5">
    <property type="entry name" value="RNA-BINDING S4 DOMAIN-CONTAINING PROTEIN"/>
    <property type="match status" value="1"/>
</dbReference>
<dbReference type="Proteomes" id="UP000019132">
    <property type="component" value="Unassembled WGS sequence"/>
</dbReference>
<reference evidence="9" key="2">
    <citation type="submission" date="2010-04" db="EMBL/GenBank/DDBJ databases">
        <authorList>
            <person name="Buell R."/>
            <person name="Hamilton J."/>
            <person name="Hostetler J."/>
        </authorList>
    </citation>
    <scope>NUCLEOTIDE SEQUENCE [LARGE SCALE GENOMIC DNA]</scope>
    <source>
        <strain evidence="9">DAOM:BR144</strain>
    </source>
</reference>
<feature type="transmembrane region" description="Helical" evidence="7">
    <location>
        <begin position="291"/>
        <end position="310"/>
    </location>
</feature>
<feature type="transmembrane region" description="Helical" evidence="7">
    <location>
        <begin position="87"/>
        <end position="107"/>
    </location>
</feature>
<sequence length="527" mass="59142">MLGTSGLSPRRSYEKLRHGFDDMFEGGALRDGGAPRLFSRDYIGLVAQYAAVGLIDGVLPGVVYPFLQNYLNLDGTETTTAATLVQLAWSFKVFYGMLSDCFPIYGYRRRPYMIIGWSIAIAMLIIMAATPAGEPYYSDPSIRDIKPENLTVAQIATLNPSAAQSGYKYIIPMMLCAFGYLIADVCADGIVVELAQREPLAVRGTTQSVIYGTRTVFNILASFVVGFGMNGVDYGGDFSFSISFPIMMLGLAVVMTPMLPVTWFFIREERVPRMEFRGYIRSLWQIVQTRAVYQVIAYMFFSGFFSRFSFVSRLPIQSILVKVQPINEKISGLAYNGLFAAAIWFTGKYGLHWDWRWVPVYTMIVFIILDAVCVLFTVWDIYRAQWFWLAIPVIEQIPMGISFIVSTFVIVELSTEGHEGAMYGLLTTVSNLSAPFAATITKNVGSLFDFSNDRIKTDTSAVRWDLTITIVIMYAVNLLSLGWLVLLPRQKEETQMLKRLGGSSHFMGTFTICYLVFSLMWSVTPTC</sequence>
<feature type="transmembrane region" description="Helical" evidence="7">
    <location>
        <begin position="358"/>
        <end position="379"/>
    </location>
</feature>
<evidence type="ECO:0000256" key="7">
    <source>
        <dbReference type="SAM" id="Phobius"/>
    </source>
</evidence>
<evidence type="ECO:0000256" key="2">
    <source>
        <dbReference type="ARBA" id="ARBA00007015"/>
    </source>
</evidence>
<feature type="transmembrane region" description="Helical" evidence="7">
    <location>
        <begin position="506"/>
        <end position="524"/>
    </location>
</feature>
<keyword evidence="4 7" id="KW-0812">Transmembrane</keyword>
<dbReference type="InParanoid" id="K3WBP9"/>
<keyword evidence="5 7" id="KW-1133">Transmembrane helix</keyword>
<keyword evidence="6 7" id="KW-0472">Membrane</keyword>
<dbReference type="EnsemblProtists" id="PYU1_T002390">
    <property type="protein sequence ID" value="PYU1_T002390"/>
    <property type="gene ID" value="PYU1_G002387"/>
</dbReference>
<organism evidence="8 9">
    <name type="scientific">Globisporangium ultimum (strain ATCC 200006 / CBS 805.95 / DAOM BR144)</name>
    <name type="common">Pythium ultimum</name>
    <dbReference type="NCBI Taxonomy" id="431595"/>
    <lineage>
        <taxon>Eukaryota</taxon>
        <taxon>Sar</taxon>
        <taxon>Stramenopiles</taxon>
        <taxon>Oomycota</taxon>
        <taxon>Peronosporomycetes</taxon>
        <taxon>Pythiales</taxon>
        <taxon>Pythiaceae</taxon>
        <taxon>Globisporangium</taxon>
    </lineage>
</organism>
<dbReference type="Pfam" id="PF03092">
    <property type="entry name" value="BT1"/>
    <property type="match status" value="2"/>
</dbReference>
<dbReference type="PANTHER" id="PTHR31585">
    <property type="entry name" value="FOLATE-BIOPTERIN TRANSPORTER 1, CHLOROPLASTIC"/>
    <property type="match status" value="1"/>
</dbReference>
<dbReference type="Gene3D" id="1.20.1250.20">
    <property type="entry name" value="MFS general substrate transporter like domains"/>
    <property type="match status" value="1"/>
</dbReference>
<evidence type="ECO:0000313" key="9">
    <source>
        <dbReference type="Proteomes" id="UP000019132"/>
    </source>
</evidence>
<evidence type="ECO:0000256" key="3">
    <source>
        <dbReference type="ARBA" id="ARBA00022448"/>
    </source>
</evidence>
<keyword evidence="3" id="KW-0813">Transport</keyword>
<keyword evidence="9" id="KW-1185">Reference proteome</keyword>
<feature type="transmembrane region" description="Helical" evidence="7">
    <location>
        <begin position="215"/>
        <end position="232"/>
    </location>
</feature>
<comment type="subcellular location">
    <subcellularLocation>
        <location evidence="1">Membrane</location>
        <topology evidence="1">Multi-pass membrane protein</topology>
    </subcellularLocation>
</comment>
<feature type="transmembrane region" description="Helical" evidence="7">
    <location>
        <begin position="114"/>
        <end position="133"/>
    </location>
</feature>
<name>K3WBP9_GLOUD</name>
<dbReference type="SUPFAM" id="SSF103473">
    <property type="entry name" value="MFS general substrate transporter"/>
    <property type="match status" value="1"/>
</dbReference>
<evidence type="ECO:0000256" key="4">
    <source>
        <dbReference type="ARBA" id="ARBA00022692"/>
    </source>
</evidence>
<dbReference type="InterPro" id="IPR039309">
    <property type="entry name" value="BT1"/>
</dbReference>
<feature type="transmembrane region" description="Helical" evidence="7">
    <location>
        <begin position="244"/>
        <end position="266"/>
    </location>
</feature>
<evidence type="ECO:0000256" key="6">
    <source>
        <dbReference type="ARBA" id="ARBA00023136"/>
    </source>
</evidence>
<proteinExistence type="inferred from homology"/>
<feature type="transmembrane region" description="Helical" evidence="7">
    <location>
        <begin position="46"/>
        <end position="67"/>
    </location>
</feature>
<protein>
    <recommendedName>
        <fullName evidence="10">Major facilitator superfamily (MFS) profile domain-containing protein</fullName>
    </recommendedName>
</protein>
<dbReference type="VEuPathDB" id="FungiDB:PYU1_G002387"/>
<feature type="transmembrane region" description="Helical" evidence="7">
    <location>
        <begin position="461"/>
        <end position="486"/>
    </location>
</feature>
<feature type="transmembrane region" description="Helical" evidence="7">
    <location>
        <begin position="169"/>
        <end position="194"/>
    </location>
</feature>
<dbReference type="GO" id="GO:0016020">
    <property type="term" value="C:membrane"/>
    <property type="evidence" value="ECO:0007669"/>
    <property type="project" value="UniProtKB-SubCell"/>
</dbReference>
<evidence type="ECO:0000313" key="8">
    <source>
        <dbReference type="EnsemblProtists" id="PYU1_T002390"/>
    </source>
</evidence>
<reference evidence="9" key="1">
    <citation type="journal article" date="2010" name="Genome Biol.">
        <title>Genome sequence of the necrotrophic plant pathogen Pythium ultimum reveals original pathogenicity mechanisms and effector repertoire.</title>
        <authorList>
            <person name="Levesque C.A."/>
            <person name="Brouwer H."/>
            <person name="Cano L."/>
            <person name="Hamilton J.P."/>
            <person name="Holt C."/>
            <person name="Huitema E."/>
            <person name="Raffaele S."/>
            <person name="Robideau G.P."/>
            <person name="Thines M."/>
            <person name="Win J."/>
            <person name="Zerillo M.M."/>
            <person name="Beakes G.W."/>
            <person name="Boore J.L."/>
            <person name="Busam D."/>
            <person name="Dumas B."/>
            <person name="Ferriera S."/>
            <person name="Fuerstenberg S.I."/>
            <person name="Gachon C.M."/>
            <person name="Gaulin E."/>
            <person name="Govers F."/>
            <person name="Grenville-Briggs L."/>
            <person name="Horner N."/>
            <person name="Hostetler J."/>
            <person name="Jiang R.H."/>
            <person name="Johnson J."/>
            <person name="Krajaejun T."/>
            <person name="Lin H."/>
            <person name="Meijer H.J."/>
            <person name="Moore B."/>
            <person name="Morris P."/>
            <person name="Phuntmart V."/>
            <person name="Puiu D."/>
            <person name="Shetty J."/>
            <person name="Stajich J.E."/>
            <person name="Tripathy S."/>
            <person name="Wawra S."/>
            <person name="van West P."/>
            <person name="Whitty B.R."/>
            <person name="Coutinho P.M."/>
            <person name="Henrissat B."/>
            <person name="Martin F."/>
            <person name="Thomas P.D."/>
            <person name="Tyler B.M."/>
            <person name="De Vries R.P."/>
            <person name="Kamoun S."/>
            <person name="Yandell M."/>
            <person name="Tisserat N."/>
            <person name="Buell C.R."/>
        </authorList>
    </citation>
    <scope>NUCLEOTIDE SEQUENCE</scope>
    <source>
        <strain evidence="9">DAOM:BR144</strain>
    </source>
</reference>
<evidence type="ECO:0000256" key="5">
    <source>
        <dbReference type="ARBA" id="ARBA00022989"/>
    </source>
</evidence>
<comment type="similarity">
    <text evidence="2">Belongs to the major facilitator superfamily. Folate-biopterin transporter (TC 2.A.71) family.</text>
</comment>
<dbReference type="InterPro" id="IPR036259">
    <property type="entry name" value="MFS_trans_sf"/>
</dbReference>
<evidence type="ECO:0000256" key="1">
    <source>
        <dbReference type="ARBA" id="ARBA00004141"/>
    </source>
</evidence>
<reference evidence="8" key="3">
    <citation type="submission" date="2014-11" db="UniProtKB">
        <authorList>
            <consortium name="EnsemblProtists"/>
        </authorList>
    </citation>
    <scope>IDENTIFICATION</scope>
    <source>
        <strain evidence="8">DAOM BR144</strain>
    </source>
</reference>
<evidence type="ECO:0008006" key="10">
    <source>
        <dbReference type="Google" id="ProtNLM"/>
    </source>
</evidence>